<feature type="signal peptide" evidence="4">
    <location>
        <begin position="1"/>
        <end position="24"/>
    </location>
</feature>
<comment type="similarity">
    <text evidence="3">Belongs to the PMEI family.</text>
</comment>
<keyword evidence="1 4" id="KW-0732">Signal</keyword>
<reference evidence="7" key="1">
    <citation type="journal article" date="2014" name="Science">
        <title>The coffee genome provides insight into the convergent evolution of caffeine biosynthesis.</title>
        <authorList>
            <person name="Denoeud F."/>
            <person name="Carretero-Paulet L."/>
            <person name="Dereeper A."/>
            <person name="Droc G."/>
            <person name="Guyot R."/>
            <person name="Pietrella M."/>
            <person name="Zheng C."/>
            <person name="Alberti A."/>
            <person name="Anthony F."/>
            <person name="Aprea G."/>
            <person name="Aury J.M."/>
            <person name="Bento P."/>
            <person name="Bernard M."/>
            <person name="Bocs S."/>
            <person name="Campa C."/>
            <person name="Cenci A."/>
            <person name="Combes M.C."/>
            <person name="Crouzillat D."/>
            <person name="Da Silva C."/>
            <person name="Daddiego L."/>
            <person name="De Bellis F."/>
            <person name="Dussert S."/>
            <person name="Garsmeur O."/>
            <person name="Gayraud T."/>
            <person name="Guignon V."/>
            <person name="Jahn K."/>
            <person name="Jamilloux V."/>
            <person name="Joet T."/>
            <person name="Labadie K."/>
            <person name="Lan T."/>
            <person name="Leclercq J."/>
            <person name="Lepelley M."/>
            <person name="Leroy T."/>
            <person name="Li L.T."/>
            <person name="Librado P."/>
            <person name="Lopez L."/>
            <person name="Munoz A."/>
            <person name="Noel B."/>
            <person name="Pallavicini A."/>
            <person name="Perrotta G."/>
            <person name="Poncet V."/>
            <person name="Pot D."/>
            <person name="Priyono X."/>
            <person name="Rigoreau M."/>
            <person name="Rouard M."/>
            <person name="Rozas J."/>
            <person name="Tranchant-Dubreuil C."/>
            <person name="VanBuren R."/>
            <person name="Zhang Q."/>
            <person name="Andrade A.C."/>
            <person name="Argout X."/>
            <person name="Bertrand B."/>
            <person name="de Kochko A."/>
            <person name="Graziosi G."/>
            <person name="Henry R.J."/>
            <person name="Jayarama X."/>
            <person name="Ming R."/>
            <person name="Nagai C."/>
            <person name="Rounsley S."/>
            <person name="Sankoff D."/>
            <person name="Giuliano G."/>
            <person name="Albert V.A."/>
            <person name="Wincker P."/>
            <person name="Lashermes P."/>
        </authorList>
    </citation>
    <scope>NUCLEOTIDE SEQUENCE [LARGE SCALE GENOMIC DNA]</scope>
    <source>
        <strain evidence="7">cv. DH200-94</strain>
    </source>
</reference>
<dbReference type="SMART" id="SM00856">
    <property type="entry name" value="PMEI"/>
    <property type="match status" value="1"/>
</dbReference>
<dbReference type="PANTHER" id="PTHR35357">
    <property type="entry name" value="OS02G0537100 PROTEIN"/>
    <property type="match status" value="1"/>
</dbReference>
<evidence type="ECO:0000313" key="6">
    <source>
        <dbReference type="EMBL" id="CDP09379.1"/>
    </source>
</evidence>
<dbReference type="Gene3D" id="1.20.140.40">
    <property type="entry name" value="Invertase/pectin methylesterase inhibitor family protein"/>
    <property type="match status" value="1"/>
</dbReference>
<evidence type="ECO:0000259" key="5">
    <source>
        <dbReference type="SMART" id="SM00856"/>
    </source>
</evidence>
<keyword evidence="2" id="KW-1015">Disulfide bond</keyword>
<dbReference type="FunFam" id="1.20.140.40:FF:000002">
    <property type="entry name" value="Putative invertase inhibitor"/>
    <property type="match status" value="1"/>
</dbReference>
<dbReference type="Proteomes" id="UP000295252">
    <property type="component" value="Chromosome IV"/>
</dbReference>
<dbReference type="CDD" id="cd15795">
    <property type="entry name" value="PMEI-Pla_a_1_like"/>
    <property type="match status" value="1"/>
</dbReference>
<name>A0A068UMA8_COFCA</name>
<evidence type="ECO:0000256" key="3">
    <source>
        <dbReference type="ARBA" id="ARBA00038471"/>
    </source>
</evidence>
<dbReference type="FunCoup" id="A0A068UMA8">
    <property type="interactions" value="257"/>
</dbReference>
<dbReference type="NCBIfam" id="TIGR01614">
    <property type="entry name" value="PME_inhib"/>
    <property type="match status" value="1"/>
</dbReference>
<dbReference type="InterPro" id="IPR034088">
    <property type="entry name" value="Pla_a_1-like"/>
</dbReference>
<keyword evidence="7" id="KW-1185">Reference proteome</keyword>
<dbReference type="Pfam" id="PF04043">
    <property type="entry name" value="PMEI"/>
    <property type="match status" value="1"/>
</dbReference>
<feature type="domain" description="Pectinesterase inhibitor" evidence="5">
    <location>
        <begin position="24"/>
        <end position="176"/>
    </location>
</feature>
<gene>
    <name evidence="6" type="ORF">GSCOC_T00028723001</name>
</gene>
<sequence>MRPSISSALLITLFLLCFIHGATSQENLIRESCRTFAKDDPNINFNFCTTSLQAAPASHCAALRGLGTISFRLIRYNVTDTRCMIRQLLKGKKLDPYVRQCLNDCFELYSDAIDTMKQAMKAYNTKRFADANIEISSIMDAATTCEDGFNERKGVLSPLTKRNNNTFELSAIALNVMRILQTRLSLHQLKMPLQQTFSVQLACDLR</sequence>
<evidence type="ECO:0000313" key="7">
    <source>
        <dbReference type="Proteomes" id="UP000295252"/>
    </source>
</evidence>
<dbReference type="InterPro" id="IPR006501">
    <property type="entry name" value="Pectinesterase_inhib_dom"/>
</dbReference>
<organism evidence="6 7">
    <name type="scientific">Coffea canephora</name>
    <name type="common">Robusta coffee</name>
    <dbReference type="NCBI Taxonomy" id="49390"/>
    <lineage>
        <taxon>Eukaryota</taxon>
        <taxon>Viridiplantae</taxon>
        <taxon>Streptophyta</taxon>
        <taxon>Embryophyta</taxon>
        <taxon>Tracheophyta</taxon>
        <taxon>Spermatophyta</taxon>
        <taxon>Magnoliopsida</taxon>
        <taxon>eudicotyledons</taxon>
        <taxon>Gunneridae</taxon>
        <taxon>Pentapetalae</taxon>
        <taxon>asterids</taxon>
        <taxon>lamiids</taxon>
        <taxon>Gentianales</taxon>
        <taxon>Rubiaceae</taxon>
        <taxon>Ixoroideae</taxon>
        <taxon>Gardenieae complex</taxon>
        <taxon>Bertiereae - Coffeeae clade</taxon>
        <taxon>Coffeeae</taxon>
        <taxon>Coffea</taxon>
    </lineage>
</organism>
<evidence type="ECO:0000256" key="1">
    <source>
        <dbReference type="ARBA" id="ARBA00022729"/>
    </source>
</evidence>
<dbReference type="OMA" id="DKRIQMG"/>
<dbReference type="AlphaFoldDB" id="A0A068UMA8"/>
<dbReference type="InParanoid" id="A0A068UMA8"/>
<dbReference type="GO" id="GO:0004857">
    <property type="term" value="F:enzyme inhibitor activity"/>
    <property type="evidence" value="ECO:0007669"/>
    <property type="project" value="InterPro"/>
</dbReference>
<dbReference type="InterPro" id="IPR035513">
    <property type="entry name" value="Invertase/methylesterase_inhib"/>
</dbReference>
<dbReference type="OrthoDB" id="1915198at2759"/>
<dbReference type="Gramene" id="CDP09379">
    <property type="protein sequence ID" value="CDP09379"/>
    <property type="gene ID" value="GSCOC_T00028723001"/>
</dbReference>
<dbReference type="STRING" id="49390.A0A068UMA8"/>
<dbReference type="SUPFAM" id="SSF101148">
    <property type="entry name" value="Plant invertase/pectin methylesterase inhibitor"/>
    <property type="match status" value="1"/>
</dbReference>
<evidence type="ECO:0000256" key="2">
    <source>
        <dbReference type="ARBA" id="ARBA00023157"/>
    </source>
</evidence>
<dbReference type="EMBL" id="HG739122">
    <property type="protein sequence ID" value="CDP09379.1"/>
    <property type="molecule type" value="Genomic_DNA"/>
</dbReference>
<dbReference type="PhylomeDB" id="A0A068UMA8"/>
<feature type="chain" id="PRO_5001658079" description="Pectinesterase inhibitor domain-containing protein" evidence="4">
    <location>
        <begin position="25"/>
        <end position="206"/>
    </location>
</feature>
<protein>
    <recommendedName>
        <fullName evidence="5">Pectinesterase inhibitor domain-containing protein</fullName>
    </recommendedName>
</protein>
<dbReference type="GO" id="GO:0005576">
    <property type="term" value="C:extracellular region"/>
    <property type="evidence" value="ECO:0007669"/>
    <property type="project" value="UniProtKB-ARBA"/>
</dbReference>
<evidence type="ECO:0000256" key="4">
    <source>
        <dbReference type="SAM" id="SignalP"/>
    </source>
</evidence>
<accession>A0A068UMA8</accession>
<proteinExistence type="inferred from homology"/>
<dbReference type="PANTHER" id="PTHR35357:SF17">
    <property type="entry name" value="PECTINESTERASE INHIBITOR 12"/>
    <property type="match status" value="1"/>
</dbReference>